<dbReference type="RefSeq" id="WP_115375360.1">
    <property type="nucleotide sequence ID" value="NZ_QASA01000001.1"/>
</dbReference>
<sequence length="365" mass="39257">MRNWFWVALFAPIASGLLLFVAGAFSLKAPPVSIIISAKGSQPAVVAAKDGSLHVTFGYTDKILYAYSANGGGTFTPVKEIATLPDMHLGITRGPQIALTTDFVVVANVTKQGRIMVYRRPRNGNQWSKPVNLLDTDITAPEGFVALAAGPANTVYAAWLDMRLHKQNNVYSAFSEDGGKTWSENKLVYASPAGKVCECCRPSVAADTKGNVYVMFRNNLAGSRDMYLAQSTNGGKTFRTAQKLGLGTWPLQACPMEGGGLAITPQGKPITIWKRQKEIFVTSPGLAENVISEGRNCSVATSTAGNLYVWQQNNIIWAKTPGQLMPVQVGTGTYPRAVSNGKSHLIIYESNAGIVARQVPEVNSK</sequence>
<dbReference type="Pfam" id="PF13088">
    <property type="entry name" value="BNR_2"/>
    <property type="match status" value="1"/>
</dbReference>
<protein>
    <recommendedName>
        <fullName evidence="1">Sialidase domain-containing protein</fullName>
    </recommendedName>
</protein>
<name>A0A369QNP6_9BACT</name>
<proteinExistence type="predicted"/>
<dbReference type="InterPro" id="IPR011040">
    <property type="entry name" value="Sialidase"/>
</dbReference>
<dbReference type="EMBL" id="QASA01000001">
    <property type="protein sequence ID" value="RDC66511.1"/>
    <property type="molecule type" value="Genomic_DNA"/>
</dbReference>
<dbReference type="InterPro" id="IPR036278">
    <property type="entry name" value="Sialidase_sf"/>
</dbReference>
<gene>
    <name evidence="2" type="ORF">AHMF7616_05142</name>
</gene>
<dbReference type="CDD" id="cd15482">
    <property type="entry name" value="Sialidase_non-viral"/>
    <property type="match status" value="1"/>
</dbReference>
<comment type="caution">
    <text evidence="2">The sequence shown here is derived from an EMBL/GenBank/DDBJ whole genome shotgun (WGS) entry which is preliminary data.</text>
</comment>
<organism evidence="2 3">
    <name type="scientific">Adhaeribacter pallidiroseus</name>
    <dbReference type="NCBI Taxonomy" id="2072847"/>
    <lineage>
        <taxon>Bacteria</taxon>
        <taxon>Pseudomonadati</taxon>
        <taxon>Bacteroidota</taxon>
        <taxon>Cytophagia</taxon>
        <taxon>Cytophagales</taxon>
        <taxon>Hymenobacteraceae</taxon>
        <taxon>Adhaeribacter</taxon>
    </lineage>
</organism>
<dbReference type="SUPFAM" id="SSF50939">
    <property type="entry name" value="Sialidases"/>
    <property type="match status" value="1"/>
</dbReference>
<evidence type="ECO:0000313" key="2">
    <source>
        <dbReference type="EMBL" id="RDC66511.1"/>
    </source>
</evidence>
<evidence type="ECO:0000313" key="3">
    <source>
        <dbReference type="Proteomes" id="UP000253919"/>
    </source>
</evidence>
<dbReference type="OrthoDB" id="847524at2"/>
<evidence type="ECO:0000259" key="1">
    <source>
        <dbReference type="Pfam" id="PF13088"/>
    </source>
</evidence>
<accession>A0A369QNP6</accession>
<dbReference type="Proteomes" id="UP000253919">
    <property type="component" value="Unassembled WGS sequence"/>
</dbReference>
<dbReference type="AlphaFoldDB" id="A0A369QNP6"/>
<keyword evidence="3" id="KW-1185">Reference proteome</keyword>
<reference evidence="2 3" key="1">
    <citation type="submission" date="2018-04" db="EMBL/GenBank/DDBJ databases">
        <title>Adhaeribacter sp. HMF7616 genome sequencing and assembly.</title>
        <authorList>
            <person name="Kang H."/>
            <person name="Kang J."/>
            <person name="Cha I."/>
            <person name="Kim H."/>
            <person name="Joh K."/>
        </authorList>
    </citation>
    <scope>NUCLEOTIDE SEQUENCE [LARGE SCALE GENOMIC DNA]</scope>
    <source>
        <strain evidence="2 3">HMF7616</strain>
    </source>
</reference>
<dbReference type="Gene3D" id="2.120.10.10">
    <property type="match status" value="1"/>
</dbReference>
<feature type="domain" description="Sialidase" evidence="1">
    <location>
        <begin position="106"/>
        <end position="244"/>
    </location>
</feature>